<gene>
    <name evidence="1" type="ORF">SM611_37300</name>
</gene>
<protein>
    <submittedName>
        <fullName evidence="1">Uncharacterized protein</fullName>
    </submittedName>
</protein>
<dbReference type="Proteomes" id="UP001569963">
    <property type="component" value="Unassembled WGS sequence"/>
</dbReference>
<comment type="caution">
    <text evidence="1">The sequence shown here is derived from an EMBL/GenBank/DDBJ whole genome shotgun (WGS) entry which is preliminary data.</text>
</comment>
<evidence type="ECO:0000313" key="1">
    <source>
        <dbReference type="EMBL" id="MFA1544612.1"/>
    </source>
</evidence>
<dbReference type="EMBL" id="JAXCEI010000036">
    <property type="protein sequence ID" value="MFA1544612.1"/>
    <property type="molecule type" value="Genomic_DNA"/>
</dbReference>
<keyword evidence="2" id="KW-1185">Reference proteome</keyword>
<dbReference type="RefSeq" id="WP_080330022.1">
    <property type="nucleotide sequence ID" value="NZ_JAXCEI010000036.1"/>
</dbReference>
<sequence length="65" mass="7557">MNIIYFDYIPDFGVNASIGGEWDFYRSFDELVDECFCFYGDDFLLVSVVLHSDSFVGYRESLTCN</sequence>
<accession>A0ABV4QN80</accession>
<organism evidence="1 2">
    <name type="scientific">Actinomadura monticuli</name>
    <dbReference type="NCBI Taxonomy" id="3097367"/>
    <lineage>
        <taxon>Bacteria</taxon>
        <taxon>Bacillati</taxon>
        <taxon>Actinomycetota</taxon>
        <taxon>Actinomycetes</taxon>
        <taxon>Streptosporangiales</taxon>
        <taxon>Thermomonosporaceae</taxon>
        <taxon>Actinomadura</taxon>
    </lineage>
</organism>
<proteinExistence type="predicted"/>
<name>A0ABV4QN80_9ACTN</name>
<evidence type="ECO:0000313" key="2">
    <source>
        <dbReference type="Proteomes" id="UP001569963"/>
    </source>
</evidence>
<reference evidence="1 2" key="1">
    <citation type="submission" date="2023-11" db="EMBL/GenBank/DDBJ databases">
        <title>Actinomadura monticuli sp. nov., isolated from volcanic ash.</title>
        <authorList>
            <person name="Lee S.D."/>
            <person name="Yang H."/>
            <person name="Kim I.S."/>
        </authorList>
    </citation>
    <scope>NUCLEOTIDE SEQUENCE [LARGE SCALE GENOMIC DNA]</scope>
    <source>
        <strain evidence="1 2">DLS-62</strain>
    </source>
</reference>